<name>A0A4S5DZQ2_9MICC</name>
<gene>
    <name evidence="2" type="ORF">E8P82_14800</name>
</gene>
<accession>A0A4S5DZQ2</accession>
<feature type="region of interest" description="Disordered" evidence="1">
    <location>
        <begin position="116"/>
        <end position="151"/>
    </location>
</feature>
<evidence type="ECO:0000256" key="1">
    <source>
        <dbReference type="SAM" id="MobiDB-lite"/>
    </source>
</evidence>
<comment type="caution">
    <text evidence="2">The sequence shown here is derived from an EMBL/GenBank/DDBJ whole genome shotgun (WGS) entry which is preliminary data.</text>
</comment>
<dbReference type="AlphaFoldDB" id="A0A4S5DZQ2"/>
<evidence type="ECO:0000313" key="3">
    <source>
        <dbReference type="Proteomes" id="UP000305233"/>
    </source>
</evidence>
<keyword evidence="3" id="KW-1185">Reference proteome</keyword>
<sequence>MVWINRMLGELNFEEEELGYKLATAEHLARAREQLLVGDPAWTESLIAGLKHSNQLNWRVKDDLVAVARQQPEHLGPLLELLWTGTVSRVSFNAFVTRLHGLGGCFHDGGRDIRGVGDVDGPRTRGSPVVSAQSRPRLLGHSSVAGTGARE</sequence>
<reference evidence="2 3" key="1">
    <citation type="submission" date="2019-04" db="EMBL/GenBank/DDBJ databases">
        <authorList>
            <person name="Liu Q."/>
            <person name="Xin Y.-H."/>
        </authorList>
    </citation>
    <scope>NUCLEOTIDE SEQUENCE [LARGE SCALE GENOMIC DNA]</scope>
    <source>
        <strain evidence="2 3">AM23</strain>
    </source>
</reference>
<dbReference type="Proteomes" id="UP000305233">
    <property type="component" value="Unassembled WGS sequence"/>
</dbReference>
<proteinExistence type="predicted"/>
<evidence type="ECO:0000313" key="2">
    <source>
        <dbReference type="EMBL" id="THJ64501.1"/>
    </source>
</evidence>
<protein>
    <submittedName>
        <fullName evidence="2">Uncharacterized protein</fullName>
    </submittedName>
</protein>
<organism evidence="2 3">
    <name type="scientific">Arthrobacter echini</name>
    <dbReference type="NCBI Taxonomy" id="1529066"/>
    <lineage>
        <taxon>Bacteria</taxon>
        <taxon>Bacillati</taxon>
        <taxon>Actinomycetota</taxon>
        <taxon>Actinomycetes</taxon>
        <taxon>Micrococcales</taxon>
        <taxon>Micrococcaceae</taxon>
        <taxon>Arthrobacter</taxon>
    </lineage>
</organism>
<dbReference type="EMBL" id="SSWH01000025">
    <property type="protein sequence ID" value="THJ64501.1"/>
    <property type="molecule type" value="Genomic_DNA"/>
</dbReference>
<dbReference type="RefSeq" id="WP_136455819.1">
    <property type="nucleotide sequence ID" value="NZ_SSWH01000025.1"/>
</dbReference>